<dbReference type="AlphaFoldDB" id="A0A510UDU1"/>
<dbReference type="EMBL" id="BJTZ01000003">
    <property type="protein sequence ID" value="GEK12778.1"/>
    <property type="molecule type" value="Genomic_DNA"/>
</dbReference>
<sequence>MKYLFTFVLLLTLNGCVTETHQEKSTVNLVTTGDINTVITGRTFFSWHPDINANYLNKKLNKNDTEEKFILALKNELKKKGFTYTDDLQKADFYIGYGLGVDTKISDDQILNKTGLSAGIEPHGIDENDSDKASVFIAIYLPTQLTPQWTILAQGYTDSEQTGSMDELLQLMFHSLEEKN</sequence>
<protein>
    <submittedName>
        <fullName evidence="2">DUF4136 domain-containing protein</fullName>
    </submittedName>
</protein>
<comment type="caution">
    <text evidence="1">The sequence shown here is derived from an EMBL/GenBank/DDBJ whole genome shotgun (WGS) entry which is preliminary data.</text>
</comment>
<dbReference type="Proteomes" id="UP000435323">
    <property type="component" value="Unassembled WGS sequence"/>
</dbReference>
<proteinExistence type="predicted"/>
<name>A0A510UDU1_ALIFS</name>
<organism evidence="1 3">
    <name type="scientific">Aliivibrio fischeri</name>
    <name type="common">Vibrio fischeri</name>
    <dbReference type="NCBI Taxonomy" id="668"/>
    <lineage>
        <taxon>Bacteria</taxon>
        <taxon>Pseudomonadati</taxon>
        <taxon>Pseudomonadota</taxon>
        <taxon>Gammaproteobacteria</taxon>
        <taxon>Vibrionales</taxon>
        <taxon>Vibrionaceae</taxon>
        <taxon>Aliivibrio</taxon>
    </lineage>
</organism>
<evidence type="ECO:0000313" key="3">
    <source>
        <dbReference type="Proteomes" id="UP000321787"/>
    </source>
</evidence>
<evidence type="ECO:0000313" key="2">
    <source>
        <dbReference type="EMBL" id="MUK47123.1"/>
    </source>
</evidence>
<dbReference type="RefSeq" id="WP_005420188.1">
    <property type="nucleotide sequence ID" value="NZ_BJTZ01000003.1"/>
</dbReference>
<reference evidence="2 4" key="2">
    <citation type="submission" date="2019-11" db="EMBL/GenBank/DDBJ databases">
        <title>Using colonization assays and comparative genomics to discover symbiosis behaviors and factors in Vibrio fischeri.</title>
        <authorList>
            <person name="Bongrand C."/>
            <person name="Moriano-Gutierrez S."/>
            <person name="Arevalo P."/>
            <person name="Mcfall-Ngai M."/>
            <person name="Visick K."/>
            <person name="Polz M.F."/>
            <person name="Ruby E.G."/>
        </authorList>
    </citation>
    <scope>NUCLEOTIDE SEQUENCE [LARGE SCALE GENOMIC DNA]</scope>
    <source>
        <strain evidence="2">Emors.3.2</strain>
        <strain evidence="4">emors.3.2</strain>
    </source>
</reference>
<reference evidence="1 3" key="1">
    <citation type="submission" date="2019-07" db="EMBL/GenBank/DDBJ databases">
        <title>Whole genome shotgun sequence of Aliivibrio fischeri NBRC 101058.</title>
        <authorList>
            <person name="Hosoyama A."/>
            <person name="Uohara A."/>
            <person name="Ohji S."/>
            <person name="Ichikawa N."/>
        </authorList>
    </citation>
    <scope>NUCLEOTIDE SEQUENCE [LARGE SCALE GENOMIC DNA]</scope>
    <source>
        <strain evidence="1 3">NBRC 101058</strain>
    </source>
</reference>
<evidence type="ECO:0000313" key="4">
    <source>
        <dbReference type="Proteomes" id="UP000435323"/>
    </source>
</evidence>
<gene>
    <name evidence="1" type="ORF">AFI02nite_08140</name>
    <name evidence="2" type="ORF">GNP77_17340</name>
</gene>
<dbReference type="Gene3D" id="3.30.160.670">
    <property type="match status" value="1"/>
</dbReference>
<dbReference type="EMBL" id="WOBO01000020">
    <property type="protein sequence ID" value="MUK47123.1"/>
    <property type="molecule type" value="Genomic_DNA"/>
</dbReference>
<dbReference type="Proteomes" id="UP000321787">
    <property type="component" value="Unassembled WGS sequence"/>
</dbReference>
<accession>A0A510UDU1</accession>
<evidence type="ECO:0000313" key="1">
    <source>
        <dbReference type="EMBL" id="GEK12778.1"/>
    </source>
</evidence>